<evidence type="ECO:0000259" key="8">
    <source>
        <dbReference type="Pfam" id="PF01432"/>
    </source>
</evidence>
<dbReference type="CDD" id="cd06456">
    <property type="entry name" value="M3A_DCP"/>
    <property type="match status" value="1"/>
</dbReference>
<dbReference type="SUPFAM" id="SSF55486">
    <property type="entry name" value="Metalloproteases ('zincins'), catalytic domain"/>
    <property type="match status" value="1"/>
</dbReference>
<keyword evidence="9" id="KW-0121">Carboxypeptidase</keyword>
<evidence type="ECO:0000256" key="3">
    <source>
        <dbReference type="ARBA" id="ARBA00022723"/>
    </source>
</evidence>
<organism evidence="9 10">
    <name type="scientific">Thermonema lapsum</name>
    <dbReference type="NCBI Taxonomy" id="28195"/>
    <lineage>
        <taxon>Bacteria</taxon>
        <taxon>Pseudomonadati</taxon>
        <taxon>Bacteroidota</taxon>
        <taxon>Cytophagia</taxon>
        <taxon>Cytophagales</taxon>
        <taxon>Thermonemataceae</taxon>
        <taxon>Thermonema</taxon>
    </lineage>
</organism>
<dbReference type="Gene3D" id="1.10.1370.10">
    <property type="entry name" value="Neurolysin, domain 3"/>
    <property type="match status" value="1"/>
</dbReference>
<keyword evidence="5 7" id="KW-0862">Zinc</keyword>
<dbReference type="InterPro" id="IPR034005">
    <property type="entry name" value="M3A_DCP"/>
</dbReference>
<keyword evidence="3 7" id="KW-0479">Metal-binding</keyword>
<dbReference type="Gene3D" id="3.40.390.10">
    <property type="entry name" value="Collagenase (Catalytic Domain)"/>
    <property type="match status" value="1"/>
</dbReference>
<accession>A0A846MN25</accession>
<dbReference type="InterPro" id="IPR001567">
    <property type="entry name" value="Pept_M3A_M3B_dom"/>
</dbReference>
<dbReference type="PANTHER" id="PTHR43660:SF1">
    <property type="entry name" value="DIPEPTIDYL CARBOXYPEPTIDASE"/>
    <property type="match status" value="1"/>
</dbReference>
<comment type="cofactor">
    <cofactor evidence="7">
        <name>Zn(2+)</name>
        <dbReference type="ChEBI" id="CHEBI:29105"/>
    </cofactor>
    <text evidence="7">Binds 1 zinc ion.</text>
</comment>
<dbReference type="GO" id="GO:0046872">
    <property type="term" value="F:metal ion binding"/>
    <property type="evidence" value="ECO:0007669"/>
    <property type="project" value="UniProtKB-UniRule"/>
</dbReference>
<dbReference type="GO" id="GO:0004222">
    <property type="term" value="F:metalloendopeptidase activity"/>
    <property type="evidence" value="ECO:0007669"/>
    <property type="project" value="InterPro"/>
</dbReference>
<dbReference type="Gene3D" id="1.10.1370.40">
    <property type="match status" value="1"/>
</dbReference>
<name>A0A846MN25_9BACT</name>
<feature type="domain" description="Peptidase M3A/M3B catalytic" evidence="8">
    <location>
        <begin position="231"/>
        <end position="679"/>
    </location>
</feature>
<evidence type="ECO:0000256" key="6">
    <source>
        <dbReference type="ARBA" id="ARBA00023049"/>
    </source>
</evidence>
<dbReference type="FunFam" id="3.40.390.10:FF:000009">
    <property type="entry name" value="Oligopeptidase A"/>
    <property type="match status" value="1"/>
</dbReference>
<evidence type="ECO:0000313" key="10">
    <source>
        <dbReference type="Proteomes" id="UP000537126"/>
    </source>
</evidence>
<keyword evidence="10" id="KW-1185">Reference proteome</keyword>
<sequence>MKTDIRNPLLVESEHPFAAPDFPAIQTEHYLPALQEAIEQAKAEIEAIAQNPATPDFFNTIEALERAGKQVNRIASVLFNLNSAETNESLQAVAREASPLLAAYANDIMLHEQLFARIRYVWEHRHKTQLTAEQQMLLTQTYRQFVRNGALLSEADKAILRQIDEEKARLSVQFGENVLKETNDFILVLESEEELAGLPAWAVEAARQEAAKRNMSDKWVITLQAPSFMPFMQYAQRRELREKLYRAYASRAYRNNEHNNVEIARRIAELRVQRARLLGYPTHAHFVLEERMAQTPERVQAFLDELAQKAKPVAIRQMSELEKFAKTQGFEGQLQRWDVSFYAEKLKKHLFDIDDDRLKPYFPLPQVLAAAFEVAGRLYGISFQQRTDIPVYHEEVEVYEVLDYDGTHLGLLYADFHPREGKRSGAWMTTFREQYKEEGKRISPLVSIVCNFTRPTQDKPSLLTFNEVTTLFHEFGHALHALLSDVTYESLSGTNVYWDFVELPSQIMENWCYEAECLALFAKHYETGETLPMEYIEKIKALGKFMEGYQTLRQLSFGYLDMAWHAVEQAPIFNKLEDFEREVLTPVDLLPPVEGTAISTAFSHIFSGGYSAGYYSYKWAEVLDADAFALFQEKGIFDRHTGLAFRRLLAAGGSRHPMELYKAFRGHEPSVEPLLRRAGLLE</sequence>
<evidence type="ECO:0000256" key="2">
    <source>
        <dbReference type="ARBA" id="ARBA00022670"/>
    </source>
</evidence>
<dbReference type="AlphaFoldDB" id="A0A846MN25"/>
<dbReference type="InterPro" id="IPR045090">
    <property type="entry name" value="Pept_M3A_M3B"/>
</dbReference>
<dbReference type="Proteomes" id="UP000537126">
    <property type="component" value="Unassembled WGS sequence"/>
</dbReference>
<comment type="similarity">
    <text evidence="1 7">Belongs to the peptidase M3 family.</text>
</comment>
<dbReference type="GO" id="GO:0004180">
    <property type="term" value="F:carboxypeptidase activity"/>
    <property type="evidence" value="ECO:0007669"/>
    <property type="project" value="UniProtKB-KW"/>
</dbReference>
<dbReference type="InterPro" id="IPR024077">
    <property type="entry name" value="Neurolysin/TOP_dom2"/>
</dbReference>
<reference evidence="9 10" key="1">
    <citation type="submission" date="2020-03" db="EMBL/GenBank/DDBJ databases">
        <title>Genomic Encyclopedia of Type Strains, Phase IV (KMG-IV): sequencing the most valuable type-strain genomes for metagenomic binning, comparative biology and taxonomic classification.</title>
        <authorList>
            <person name="Goeker M."/>
        </authorList>
    </citation>
    <scope>NUCLEOTIDE SEQUENCE [LARGE SCALE GENOMIC DNA]</scope>
    <source>
        <strain evidence="9 10">DSM 5718</strain>
    </source>
</reference>
<gene>
    <name evidence="9" type="ORF">FHS56_000439</name>
</gene>
<evidence type="ECO:0000256" key="5">
    <source>
        <dbReference type="ARBA" id="ARBA00022833"/>
    </source>
</evidence>
<keyword evidence="6 7" id="KW-0482">Metalloprotease</keyword>
<dbReference type="EC" id="3.4.15.5" evidence="9"/>
<dbReference type="Pfam" id="PF01432">
    <property type="entry name" value="Peptidase_M3"/>
    <property type="match status" value="1"/>
</dbReference>
<dbReference type="GO" id="GO:0008241">
    <property type="term" value="F:peptidyl-dipeptidase activity"/>
    <property type="evidence" value="ECO:0007669"/>
    <property type="project" value="UniProtKB-EC"/>
</dbReference>
<keyword evidence="2 7" id="KW-0645">Protease</keyword>
<evidence type="ECO:0000313" key="9">
    <source>
        <dbReference type="EMBL" id="NIK72953.1"/>
    </source>
</evidence>
<proteinExistence type="inferred from homology"/>
<keyword evidence="4 7" id="KW-0378">Hydrolase</keyword>
<evidence type="ECO:0000256" key="7">
    <source>
        <dbReference type="RuleBase" id="RU003435"/>
    </source>
</evidence>
<evidence type="ECO:0000256" key="4">
    <source>
        <dbReference type="ARBA" id="ARBA00022801"/>
    </source>
</evidence>
<dbReference type="GO" id="GO:0006508">
    <property type="term" value="P:proteolysis"/>
    <property type="evidence" value="ECO:0007669"/>
    <property type="project" value="UniProtKB-KW"/>
</dbReference>
<dbReference type="InterPro" id="IPR024079">
    <property type="entry name" value="MetalloPept_cat_dom_sf"/>
</dbReference>
<dbReference type="PANTHER" id="PTHR43660">
    <property type="entry name" value="DIPEPTIDYL CARBOXYPEPTIDASE"/>
    <property type="match status" value="1"/>
</dbReference>
<protein>
    <submittedName>
        <fullName evidence="9">Peptidyl-dipeptidase Dcp</fullName>
        <ecNumber evidence="9">3.4.15.5</ecNumber>
    </submittedName>
</protein>
<comment type="caution">
    <text evidence="9">The sequence shown here is derived from an EMBL/GenBank/DDBJ whole genome shotgun (WGS) entry which is preliminary data.</text>
</comment>
<evidence type="ECO:0000256" key="1">
    <source>
        <dbReference type="ARBA" id="ARBA00006040"/>
    </source>
</evidence>
<dbReference type="GO" id="GO:0005829">
    <property type="term" value="C:cytosol"/>
    <property type="evidence" value="ECO:0007669"/>
    <property type="project" value="TreeGrafter"/>
</dbReference>
<dbReference type="EMBL" id="JAASRN010000001">
    <property type="protein sequence ID" value="NIK72953.1"/>
    <property type="molecule type" value="Genomic_DNA"/>
</dbReference>
<dbReference type="RefSeq" id="WP_166918240.1">
    <property type="nucleotide sequence ID" value="NZ_JAASRN010000001.1"/>
</dbReference>